<keyword evidence="4" id="KW-1185">Reference proteome</keyword>
<dbReference type="InterPro" id="IPR036291">
    <property type="entry name" value="NAD(P)-bd_dom_sf"/>
</dbReference>
<evidence type="ECO:0000313" key="3">
    <source>
        <dbReference type="EMBL" id="KAL1526707.1"/>
    </source>
</evidence>
<dbReference type="Proteomes" id="UP001515480">
    <property type="component" value="Unassembled WGS sequence"/>
</dbReference>
<protein>
    <recommendedName>
        <fullName evidence="5">Protochlorophyllide reductase</fullName>
    </recommendedName>
</protein>
<evidence type="ECO:0008006" key="5">
    <source>
        <dbReference type="Google" id="ProtNLM"/>
    </source>
</evidence>
<dbReference type="Gene3D" id="3.40.50.720">
    <property type="entry name" value="NAD(P)-binding Rossmann-like Domain"/>
    <property type="match status" value="1"/>
</dbReference>
<evidence type="ECO:0000256" key="2">
    <source>
        <dbReference type="ARBA" id="ARBA00023002"/>
    </source>
</evidence>
<comment type="similarity">
    <text evidence="1">Belongs to the short-chain dehydrogenases/reductases (SDR) family.</text>
</comment>
<dbReference type="InterPro" id="IPR002347">
    <property type="entry name" value="SDR_fam"/>
</dbReference>
<dbReference type="SUPFAM" id="SSF51735">
    <property type="entry name" value="NAD(P)-binding Rossmann-fold domains"/>
    <property type="match status" value="1"/>
</dbReference>
<dbReference type="PANTHER" id="PTHR24320">
    <property type="entry name" value="RETINOL DEHYDROGENASE"/>
    <property type="match status" value="1"/>
</dbReference>
<organism evidence="3 4">
    <name type="scientific">Prymnesium parvum</name>
    <name type="common">Toxic golden alga</name>
    <dbReference type="NCBI Taxonomy" id="97485"/>
    <lineage>
        <taxon>Eukaryota</taxon>
        <taxon>Haptista</taxon>
        <taxon>Haptophyta</taxon>
        <taxon>Prymnesiophyceae</taxon>
        <taxon>Prymnesiales</taxon>
        <taxon>Prymnesiaceae</taxon>
        <taxon>Prymnesium</taxon>
    </lineage>
</organism>
<keyword evidence="2" id="KW-0560">Oxidoreductase</keyword>
<dbReference type="AlphaFoldDB" id="A0AB34K0F4"/>
<proteinExistence type="inferred from homology"/>
<sequence length="329" mass="35258">MLTPSGVLRGKNILLTGGTAGLGTGILRAVVAHGPPSRIFLLCRSEARGQRAAATCGAEHLVTIVLVNLAVMEEVHAAASKLVEECARGETPPIDLCFLNAACLASSRLAGERVITAEHLEAMFATNYCGMYLLLRLLMPTALAPRARLIITGSDAAQMIGWRLSRDNLQGERSVGIGGLVQYAHTKLMGVMLAAELQARADEEERQGGGGVDVCVCHPGAVMSELGNNVSPWLAQTIKTLLFFVFRTPGVAATLIMRPALSTEPQRGYISDGNLGKPTNFESRPFKGSAADTEDCRWLWEETERILEAVLKHELPLLRGRSSEGGKTT</sequence>
<evidence type="ECO:0000313" key="4">
    <source>
        <dbReference type="Proteomes" id="UP001515480"/>
    </source>
</evidence>
<accession>A0AB34K0F4</accession>
<dbReference type="GO" id="GO:0016491">
    <property type="term" value="F:oxidoreductase activity"/>
    <property type="evidence" value="ECO:0007669"/>
    <property type="project" value="UniProtKB-KW"/>
</dbReference>
<comment type="caution">
    <text evidence="3">The sequence shown here is derived from an EMBL/GenBank/DDBJ whole genome shotgun (WGS) entry which is preliminary data.</text>
</comment>
<dbReference type="EMBL" id="JBGBPQ010000003">
    <property type="protein sequence ID" value="KAL1526707.1"/>
    <property type="molecule type" value="Genomic_DNA"/>
</dbReference>
<dbReference type="Pfam" id="PF00106">
    <property type="entry name" value="adh_short"/>
    <property type="match status" value="1"/>
</dbReference>
<gene>
    <name evidence="3" type="ORF">AB1Y20_015407</name>
</gene>
<dbReference type="PANTHER" id="PTHR24320:SF148">
    <property type="entry name" value="NAD(P)-BINDING ROSSMANN-FOLD SUPERFAMILY PROTEIN"/>
    <property type="match status" value="1"/>
</dbReference>
<name>A0AB34K0F4_PRYPA</name>
<evidence type="ECO:0000256" key="1">
    <source>
        <dbReference type="ARBA" id="ARBA00006484"/>
    </source>
</evidence>
<reference evidence="3 4" key="1">
    <citation type="journal article" date="2024" name="Science">
        <title>Giant polyketide synthase enzymes in the biosynthesis of giant marine polyether toxins.</title>
        <authorList>
            <person name="Fallon T.R."/>
            <person name="Shende V.V."/>
            <person name="Wierzbicki I.H."/>
            <person name="Pendleton A.L."/>
            <person name="Watervoot N.F."/>
            <person name="Auber R.P."/>
            <person name="Gonzalez D.J."/>
            <person name="Wisecaver J.H."/>
            <person name="Moore B.S."/>
        </authorList>
    </citation>
    <scope>NUCLEOTIDE SEQUENCE [LARGE SCALE GENOMIC DNA]</scope>
    <source>
        <strain evidence="3 4">12B1</strain>
    </source>
</reference>